<dbReference type="Gene3D" id="2.130.10.10">
    <property type="entry name" value="YVTN repeat-like/Quinoprotein amine dehydrogenase"/>
    <property type="match status" value="1"/>
</dbReference>
<keyword evidence="3" id="KW-1185">Reference proteome</keyword>
<feature type="domain" description="Phytase-like" evidence="1">
    <location>
        <begin position="71"/>
        <end position="311"/>
    </location>
</feature>
<evidence type="ECO:0000259" key="1">
    <source>
        <dbReference type="Pfam" id="PF13449"/>
    </source>
</evidence>
<dbReference type="InterPro" id="IPR027372">
    <property type="entry name" value="Phytase-like_dom"/>
</dbReference>
<evidence type="ECO:0000313" key="3">
    <source>
        <dbReference type="Proteomes" id="UP000319014"/>
    </source>
</evidence>
<dbReference type="Proteomes" id="UP000319014">
    <property type="component" value="Unassembled WGS sequence"/>
</dbReference>
<protein>
    <recommendedName>
        <fullName evidence="1">Phytase-like domain-containing protein</fullName>
    </recommendedName>
</protein>
<dbReference type="InterPro" id="IPR014567">
    <property type="entry name" value="UCP031900"/>
</dbReference>
<dbReference type="OrthoDB" id="9798693at2"/>
<dbReference type="SUPFAM" id="SSF101898">
    <property type="entry name" value="NHL repeat"/>
    <property type="match status" value="1"/>
</dbReference>
<dbReference type="InterPro" id="IPR015943">
    <property type="entry name" value="WD40/YVTN_repeat-like_dom_sf"/>
</dbReference>
<evidence type="ECO:0000313" key="2">
    <source>
        <dbReference type="EMBL" id="SMO74305.1"/>
    </source>
</evidence>
<proteinExistence type="predicted"/>
<sequence>MPTCRHRPLKGGAQVGRTWPCRPLAGLGIAGLAVVVTLSQSCAAQPEAAARNEPPQVEYVGTHIWHMPHEDFGGFSAIEIEDDGTRFTALSDRATMRWGRIERGDDGRIAKMVPEGHTRLKDSRGRALKPGWVGDSEGIAIGKDGKIWVSFEGLTRVARYDTHTSNATPLPRPQEFKKMQRNSSLEALAITDDGTLLTLPERSGALGTPFPVWRFRDGKWDQPFSIPRSGDWLAVGADMGPDGRFYLLERDFLGLLGFRTRVRRFDLGPDGFSNEQILLSSYPLQYDNLEGISVWEDEQGIRLTMISDDNFSRLQRTELVEYRVTEDKP</sequence>
<dbReference type="AlphaFoldDB" id="A0A521DRV0"/>
<gene>
    <name evidence="2" type="ORF">SAMN06265221_10987</name>
</gene>
<reference evidence="2 3" key="1">
    <citation type="submission" date="2017-05" db="EMBL/GenBank/DDBJ databases">
        <authorList>
            <person name="Varghese N."/>
            <person name="Submissions S."/>
        </authorList>
    </citation>
    <scope>NUCLEOTIDE SEQUENCE [LARGE SCALE GENOMIC DNA]</scope>
    <source>
        <strain evidence="2 3">DSM 100094</strain>
    </source>
</reference>
<dbReference type="PIRSF" id="PIRSF031900">
    <property type="entry name" value="UCP031900"/>
    <property type="match status" value="1"/>
</dbReference>
<dbReference type="Pfam" id="PF13449">
    <property type="entry name" value="Phytase-like"/>
    <property type="match status" value="1"/>
</dbReference>
<name>A0A521DRV0_9RHOB</name>
<accession>A0A521DRV0</accession>
<organism evidence="2 3">
    <name type="scientific">Paracoccus laeviglucosivorans</name>
    <dbReference type="NCBI Taxonomy" id="1197861"/>
    <lineage>
        <taxon>Bacteria</taxon>
        <taxon>Pseudomonadati</taxon>
        <taxon>Pseudomonadota</taxon>
        <taxon>Alphaproteobacteria</taxon>
        <taxon>Rhodobacterales</taxon>
        <taxon>Paracoccaceae</taxon>
        <taxon>Paracoccus</taxon>
    </lineage>
</organism>
<dbReference type="EMBL" id="FXTK01000009">
    <property type="protein sequence ID" value="SMO74305.1"/>
    <property type="molecule type" value="Genomic_DNA"/>
</dbReference>